<dbReference type="SUPFAM" id="SSF48065">
    <property type="entry name" value="DBL homology domain (DH-domain)"/>
    <property type="match status" value="1"/>
</dbReference>
<dbReference type="EMBL" id="CAJNOJ010000250">
    <property type="protein sequence ID" value="CAF1337034.1"/>
    <property type="molecule type" value="Genomic_DNA"/>
</dbReference>
<keyword evidence="3" id="KW-0344">Guanine-nucleotide releasing factor</keyword>
<comment type="caution">
    <text evidence="12">The sequence shown here is derived from an EMBL/GenBank/DDBJ whole genome shotgun (WGS) entry which is preliminary data.</text>
</comment>
<dbReference type="InterPro" id="IPR051092">
    <property type="entry name" value="FYVE_RhoGEF_PH"/>
</dbReference>
<dbReference type="InterPro" id="IPR011993">
    <property type="entry name" value="PH-like_dom_sf"/>
</dbReference>
<dbReference type="InterPro" id="IPR035899">
    <property type="entry name" value="DBL_dom_sf"/>
</dbReference>
<evidence type="ECO:0000256" key="7">
    <source>
        <dbReference type="ARBA" id="ARBA00023212"/>
    </source>
</evidence>
<dbReference type="PROSITE" id="PS50010">
    <property type="entry name" value="DH_2"/>
    <property type="match status" value="1"/>
</dbReference>
<dbReference type="PANTHER" id="PTHR12673">
    <property type="entry name" value="FACIOGENITAL DYSPLASIA PROTEIN"/>
    <property type="match status" value="1"/>
</dbReference>
<dbReference type="InterPro" id="IPR000306">
    <property type="entry name" value="Znf_FYVE"/>
</dbReference>
<dbReference type="InterPro" id="IPR001849">
    <property type="entry name" value="PH_domain"/>
</dbReference>
<evidence type="ECO:0000313" key="13">
    <source>
        <dbReference type="Proteomes" id="UP000663852"/>
    </source>
</evidence>
<dbReference type="Pfam" id="PF00169">
    <property type="entry name" value="PH"/>
    <property type="match status" value="1"/>
</dbReference>
<dbReference type="Pfam" id="PF01363">
    <property type="entry name" value="FYVE"/>
    <property type="match status" value="1"/>
</dbReference>
<dbReference type="GO" id="GO:0005085">
    <property type="term" value="F:guanyl-nucleotide exchange factor activity"/>
    <property type="evidence" value="ECO:0007669"/>
    <property type="project" value="UniProtKB-KW"/>
</dbReference>
<name>A0A815GD12_ADIRI</name>
<keyword evidence="4" id="KW-0479">Metal-binding</keyword>
<dbReference type="InterPro" id="IPR000219">
    <property type="entry name" value="DH_dom"/>
</dbReference>
<dbReference type="GO" id="GO:0005737">
    <property type="term" value="C:cytoplasm"/>
    <property type="evidence" value="ECO:0007669"/>
    <property type="project" value="TreeGrafter"/>
</dbReference>
<evidence type="ECO:0000256" key="4">
    <source>
        <dbReference type="ARBA" id="ARBA00022723"/>
    </source>
</evidence>
<proteinExistence type="predicted"/>
<dbReference type="PANTHER" id="PTHR12673:SF159">
    <property type="entry name" value="LD03170P"/>
    <property type="match status" value="1"/>
</dbReference>
<protein>
    <submittedName>
        <fullName evidence="12">Uncharacterized protein</fullName>
    </submittedName>
</protein>
<dbReference type="AlphaFoldDB" id="A0A815GD12"/>
<feature type="domain" description="FYVE-type" evidence="11">
    <location>
        <begin position="578"/>
        <end position="640"/>
    </location>
</feature>
<reference evidence="12" key="1">
    <citation type="submission" date="2021-02" db="EMBL/GenBank/DDBJ databases">
        <authorList>
            <person name="Nowell W R."/>
        </authorList>
    </citation>
    <scope>NUCLEOTIDE SEQUENCE</scope>
</reference>
<keyword evidence="5 8" id="KW-0863">Zinc-finger</keyword>
<dbReference type="SUPFAM" id="SSF57903">
    <property type="entry name" value="FYVE/PHD zinc finger"/>
    <property type="match status" value="1"/>
</dbReference>
<sequence>MSDERSREFHHRPPPLTYARYRTMQPIRIQAEITHEPVLQRVVKRNRTLSLTSADESMTITQPRIDVTELVKQIEIRNSKDNIQPPIIKPKPIVKHLPSTGILDFSKKSATKTPAGRTSPTSLMKQCSVESDTQTIKSPVTMIIDYEAVPSKFCFIFKDSPDSHLADSCNPIQSEPQPSYVLSHKDNTNDDFDKSLSSIDDPSDLSSCDEDEDCIKEKENIPKESYNEVYATERTYIEKLHVLCYVVPRKIEEICMEEKTFLRRFKNVYRPLKIILKQIYKFHLRAILPHFERYRSSNYADYLWSVLEHNYQTIESLYKTYYLTYEENQRKLSDLCKPGSFLDRAMLQCQVYLGNLYPLTELNCANQRLLGYILLMDNHLKRLNANSAVYEHISSIRDGLRQIAVRCEDELTVSERQIRKLKARFDSKLDYFKQQRLLWHGVLKRRSPRRRIGVDQCYLLLFSKSLLVCEESGEKLEFKRHLSLENLTIDILEPEQVVSNTLNPINQRYLNVTIYPFRVKAIEKCYEFLTDKEPNRQKWIGYITKASEKLLKRSRMLPVSYSSSQEEFGMRAPIWVNDNDVKRCQICHERFGFTLIPSRHHCRSCGRCICASCSTKKLVLKYCASKGPARVCDTCFTYATGTTKNTVSPTKRLRDPDRTILFGDFENVPTSVIVWIDLQEDHYLYIYDAKLDQVEEFSINLTELSEMSKNEETCTLILNHNEKVYRFALRPNHQLTMIENDQINKSKMDSNNISSFYVKLWYEAIQLARSATVPTWYERKRHSADSGIVAN</sequence>
<evidence type="ECO:0000256" key="1">
    <source>
        <dbReference type="ARBA" id="ARBA00004245"/>
    </source>
</evidence>
<dbReference type="SUPFAM" id="SSF50729">
    <property type="entry name" value="PH domain-like"/>
    <property type="match status" value="1"/>
</dbReference>
<dbReference type="GO" id="GO:0005856">
    <property type="term" value="C:cytoskeleton"/>
    <property type="evidence" value="ECO:0007669"/>
    <property type="project" value="UniProtKB-SubCell"/>
</dbReference>
<evidence type="ECO:0000256" key="2">
    <source>
        <dbReference type="ARBA" id="ARBA00022490"/>
    </source>
</evidence>
<dbReference type="Gene3D" id="2.30.29.30">
    <property type="entry name" value="Pleckstrin-homology domain (PH domain)/Phosphotyrosine-binding domain (PTB)"/>
    <property type="match status" value="1"/>
</dbReference>
<evidence type="ECO:0000259" key="11">
    <source>
        <dbReference type="PROSITE" id="PS50178"/>
    </source>
</evidence>
<dbReference type="PROSITE" id="PS50003">
    <property type="entry name" value="PH_DOMAIN"/>
    <property type="match status" value="1"/>
</dbReference>
<dbReference type="Proteomes" id="UP000663852">
    <property type="component" value="Unassembled WGS sequence"/>
</dbReference>
<dbReference type="InterPro" id="IPR011011">
    <property type="entry name" value="Znf_FYVE_PHD"/>
</dbReference>
<dbReference type="InterPro" id="IPR017455">
    <property type="entry name" value="Znf_FYVE-rel"/>
</dbReference>
<feature type="domain" description="PH" evidence="9">
    <location>
        <begin position="436"/>
        <end position="548"/>
    </location>
</feature>
<keyword evidence="7" id="KW-0206">Cytoskeleton</keyword>
<accession>A0A815GD12</accession>
<comment type="subcellular location">
    <subcellularLocation>
        <location evidence="1">Cytoplasm</location>
        <location evidence="1">Cytoskeleton</location>
    </subcellularLocation>
</comment>
<evidence type="ECO:0000256" key="5">
    <source>
        <dbReference type="ARBA" id="ARBA00022771"/>
    </source>
</evidence>
<keyword evidence="2" id="KW-0963">Cytoplasm</keyword>
<organism evidence="12 13">
    <name type="scientific">Adineta ricciae</name>
    <name type="common">Rotifer</name>
    <dbReference type="NCBI Taxonomy" id="249248"/>
    <lineage>
        <taxon>Eukaryota</taxon>
        <taxon>Metazoa</taxon>
        <taxon>Spiralia</taxon>
        <taxon>Gnathifera</taxon>
        <taxon>Rotifera</taxon>
        <taxon>Eurotatoria</taxon>
        <taxon>Bdelloidea</taxon>
        <taxon>Adinetida</taxon>
        <taxon>Adinetidae</taxon>
        <taxon>Adineta</taxon>
    </lineage>
</organism>
<dbReference type="SMART" id="SM00233">
    <property type="entry name" value="PH"/>
    <property type="match status" value="1"/>
</dbReference>
<gene>
    <name evidence="12" type="ORF">EDS130_LOCUS32517</name>
</gene>
<dbReference type="Gene3D" id="3.30.40.10">
    <property type="entry name" value="Zinc/RING finger domain, C3HC4 (zinc finger)"/>
    <property type="match status" value="1"/>
</dbReference>
<evidence type="ECO:0000256" key="3">
    <source>
        <dbReference type="ARBA" id="ARBA00022658"/>
    </source>
</evidence>
<evidence type="ECO:0000259" key="10">
    <source>
        <dbReference type="PROSITE" id="PS50010"/>
    </source>
</evidence>
<keyword evidence="6" id="KW-0862">Zinc</keyword>
<dbReference type="GO" id="GO:0008270">
    <property type="term" value="F:zinc ion binding"/>
    <property type="evidence" value="ECO:0007669"/>
    <property type="project" value="UniProtKB-KW"/>
</dbReference>
<dbReference type="Gene3D" id="1.20.900.10">
    <property type="entry name" value="Dbl homology (DH) domain"/>
    <property type="match status" value="1"/>
</dbReference>
<dbReference type="OrthoDB" id="660555at2759"/>
<dbReference type="SMART" id="SM00064">
    <property type="entry name" value="FYVE"/>
    <property type="match status" value="1"/>
</dbReference>
<dbReference type="PROSITE" id="PS50178">
    <property type="entry name" value="ZF_FYVE"/>
    <property type="match status" value="1"/>
</dbReference>
<evidence type="ECO:0000256" key="6">
    <source>
        <dbReference type="ARBA" id="ARBA00022833"/>
    </source>
</evidence>
<feature type="domain" description="DH" evidence="10">
    <location>
        <begin position="221"/>
        <end position="410"/>
    </location>
</feature>
<evidence type="ECO:0000256" key="8">
    <source>
        <dbReference type="PROSITE-ProRule" id="PRU00091"/>
    </source>
</evidence>
<evidence type="ECO:0000259" key="9">
    <source>
        <dbReference type="PROSITE" id="PS50003"/>
    </source>
</evidence>
<evidence type="ECO:0000313" key="12">
    <source>
        <dbReference type="EMBL" id="CAF1337034.1"/>
    </source>
</evidence>
<dbReference type="InterPro" id="IPR013083">
    <property type="entry name" value="Znf_RING/FYVE/PHD"/>
</dbReference>